<dbReference type="OrthoDB" id="4229635at2"/>
<dbReference type="SUPFAM" id="SSF109998">
    <property type="entry name" value="Triger factor/SurA peptide-binding domain-like"/>
    <property type="match status" value="1"/>
</dbReference>
<name>A0A2W2DPA6_9ACTN</name>
<evidence type="ECO:0000313" key="4">
    <source>
        <dbReference type="Proteomes" id="UP000248749"/>
    </source>
</evidence>
<dbReference type="InterPro" id="IPR027304">
    <property type="entry name" value="Trigger_fact/SurA_dom_sf"/>
</dbReference>
<gene>
    <name evidence="3" type="ORF">C1I99_00890</name>
</gene>
<keyword evidence="2" id="KW-1133">Transmembrane helix</keyword>
<protein>
    <recommendedName>
        <fullName evidence="5">PpiC domain-containing protein</fullName>
    </recommendedName>
</protein>
<evidence type="ECO:0000256" key="2">
    <source>
        <dbReference type="SAM" id="Phobius"/>
    </source>
</evidence>
<comment type="caution">
    <text evidence="3">The sequence shown here is derived from an EMBL/GenBank/DDBJ whole genome shotgun (WGS) entry which is preliminary data.</text>
</comment>
<dbReference type="EMBL" id="POUB01000004">
    <property type="protein sequence ID" value="PZG02750.1"/>
    <property type="molecule type" value="Genomic_DNA"/>
</dbReference>
<evidence type="ECO:0000313" key="3">
    <source>
        <dbReference type="EMBL" id="PZG02750.1"/>
    </source>
</evidence>
<sequence length="353" mass="38677">MKGTASRPSRRAVVLFASMWVALAALVVTGVVLTHRTDEVAVVDGNAVTRDELLFHMRRLAPTVQNELRNEYHLRGKIDWTAKAGDKTALQRLATRALDEIRRDKTTLALAKEQGLIDSVDHADFLAELADENKRRAKAIANGETVYGVAEFSPEEYYSHRITELTTSLKKRLTADADDPLWVTDADVRRAFDVDRDAWSANATTYRYSKLVVPVPDGASGDYAAGLQRRVAAADRLAEVAAGEPGARLTTGTHHGSGPTGRNAHDQDLVAVLSKLAPGQISAPVTGTSQITYYELDGKTVDEGKALADYSRRIRQSLIEKKFDQFIQHRMDDSDIKVDPAAVAAITAKDVQQ</sequence>
<dbReference type="Proteomes" id="UP000248749">
    <property type="component" value="Unassembled WGS sequence"/>
</dbReference>
<organism evidence="3 4">
    <name type="scientific">Micromonospora deserti</name>
    <dbReference type="NCBI Taxonomy" id="2070366"/>
    <lineage>
        <taxon>Bacteria</taxon>
        <taxon>Bacillati</taxon>
        <taxon>Actinomycetota</taxon>
        <taxon>Actinomycetes</taxon>
        <taxon>Micromonosporales</taxon>
        <taxon>Micromonosporaceae</taxon>
        <taxon>Micromonospora</taxon>
    </lineage>
</organism>
<evidence type="ECO:0000256" key="1">
    <source>
        <dbReference type="SAM" id="MobiDB-lite"/>
    </source>
</evidence>
<reference evidence="3 4" key="1">
    <citation type="submission" date="2018-01" db="EMBL/GenBank/DDBJ databases">
        <title>Draft genome sequence of Salinispora sp. 13K206.</title>
        <authorList>
            <person name="Sahin N."/>
            <person name="Saygin H."/>
            <person name="Ay H."/>
        </authorList>
    </citation>
    <scope>NUCLEOTIDE SEQUENCE [LARGE SCALE GENOMIC DNA]</scope>
    <source>
        <strain evidence="3 4">13K206</strain>
    </source>
</reference>
<accession>A0A2W2DPA6</accession>
<proteinExistence type="predicted"/>
<keyword evidence="4" id="KW-1185">Reference proteome</keyword>
<keyword evidence="2" id="KW-0472">Membrane</keyword>
<feature type="transmembrane region" description="Helical" evidence="2">
    <location>
        <begin position="12"/>
        <end position="33"/>
    </location>
</feature>
<evidence type="ECO:0008006" key="5">
    <source>
        <dbReference type="Google" id="ProtNLM"/>
    </source>
</evidence>
<feature type="compositionally biased region" description="Low complexity" evidence="1">
    <location>
        <begin position="250"/>
        <end position="261"/>
    </location>
</feature>
<dbReference type="AlphaFoldDB" id="A0A2W2DPA6"/>
<feature type="region of interest" description="Disordered" evidence="1">
    <location>
        <begin position="244"/>
        <end position="264"/>
    </location>
</feature>
<dbReference type="RefSeq" id="WP_111132244.1">
    <property type="nucleotide sequence ID" value="NZ_POUB01000004.1"/>
</dbReference>
<keyword evidence="2" id="KW-0812">Transmembrane</keyword>